<evidence type="ECO:0000256" key="1">
    <source>
        <dbReference type="SAM" id="MobiDB-lite"/>
    </source>
</evidence>
<feature type="region of interest" description="Disordered" evidence="1">
    <location>
        <begin position="147"/>
        <end position="166"/>
    </location>
</feature>
<proteinExistence type="predicted"/>
<organism evidence="2 3">
    <name type="scientific">Erwinia pyrifoliae</name>
    <dbReference type="NCBI Taxonomy" id="79967"/>
    <lineage>
        <taxon>Bacteria</taxon>
        <taxon>Pseudomonadati</taxon>
        <taxon>Pseudomonadota</taxon>
        <taxon>Gammaproteobacteria</taxon>
        <taxon>Enterobacterales</taxon>
        <taxon>Erwiniaceae</taxon>
        <taxon>Erwinia</taxon>
    </lineage>
</organism>
<dbReference type="RefSeq" id="WP_259825658.1">
    <property type="nucleotide sequence ID" value="NZ_CP103445.1"/>
</dbReference>
<name>A0ABY5X3X1_ERWPY</name>
<reference evidence="2" key="1">
    <citation type="submission" date="2022-07" db="EMBL/GenBank/DDBJ databases">
        <title>Genetic diversity of Erwinia pyrifoliae.</title>
        <authorList>
            <person name="Park D.S."/>
            <person name="Ham H."/>
        </authorList>
    </citation>
    <scope>NUCLEOTIDE SEQUENCE</scope>
    <source>
        <strain evidence="2">CP201486</strain>
    </source>
</reference>
<accession>A0ABY5X3X1</accession>
<feature type="compositionally biased region" description="Polar residues" evidence="1">
    <location>
        <begin position="291"/>
        <end position="301"/>
    </location>
</feature>
<dbReference type="EMBL" id="CP103445">
    <property type="protein sequence ID" value="UWS32085.1"/>
    <property type="molecule type" value="Genomic_DNA"/>
</dbReference>
<protein>
    <recommendedName>
        <fullName evidence="4">Transposase</fullName>
    </recommendedName>
</protein>
<feature type="region of interest" description="Disordered" evidence="1">
    <location>
        <begin position="291"/>
        <end position="328"/>
    </location>
</feature>
<keyword evidence="3" id="KW-1185">Reference proteome</keyword>
<evidence type="ECO:0000313" key="3">
    <source>
        <dbReference type="Proteomes" id="UP001058553"/>
    </source>
</evidence>
<evidence type="ECO:0000313" key="2">
    <source>
        <dbReference type="EMBL" id="UWS32085.1"/>
    </source>
</evidence>
<evidence type="ECO:0008006" key="4">
    <source>
        <dbReference type="Google" id="ProtNLM"/>
    </source>
</evidence>
<feature type="compositionally biased region" description="Polar residues" evidence="1">
    <location>
        <begin position="311"/>
        <end position="320"/>
    </location>
</feature>
<sequence length="383" mass="43695">MFNPNTLQPLHGKYISGWMSQSSPTVRHDSVLNRISGVQNGPVFLLAANEYMKNFQDGTFFKNNLAEVKPAQAAASSSSHSSQPEIFPNKRYSIEFVNKVKQMLSTNTIREVVERYGLPYHTVYNWANRPGGAREKNKQNNISDMANRSRFHSLSKPDLTAASQQKIHSNRRFSPEFVNRVKQNLLTQSIQQVAKIYGLPYQTVYAWANKPGGNREKIKKDNITEIAKRSRFHSLSGLRKYCIDRVNDLCSQPQNLREISRAEIIRQVAKEEGIKIRTVINWVSRDRNYSSYSRPVSQLPKSTPDEKHSVKNVQTHQSVEGDSGAHPLNKRLSIGSVELWANESSTAPPTVRTDSTNDEKNAKSFAECLQELKEWQDKHFCRM</sequence>
<gene>
    <name evidence="2" type="ORF">NYP84_10410</name>
</gene>
<dbReference type="Proteomes" id="UP001058553">
    <property type="component" value="Chromosome"/>
</dbReference>